<protein>
    <recommendedName>
        <fullName evidence="3">SalK</fullName>
    </recommendedName>
</protein>
<keyword evidence="2" id="KW-1185">Reference proteome</keyword>
<dbReference type="EMBL" id="JBBPIX010000017">
    <property type="protein sequence ID" value="MEK6466784.1"/>
    <property type="molecule type" value="Genomic_DNA"/>
</dbReference>
<gene>
    <name evidence="1" type="ORF">WG925_23850</name>
</gene>
<organism evidence="1 2">
    <name type="scientific">Pseudonocardia alni subsp. carboxydivorans</name>
    <dbReference type="NCBI Taxonomy" id="415010"/>
    <lineage>
        <taxon>Bacteria</taxon>
        <taxon>Bacillati</taxon>
        <taxon>Actinomycetota</taxon>
        <taxon>Actinomycetes</taxon>
        <taxon>Pseudonocardiales</taxon>
        <taxon>Pseudonocardiaceae</taxon>
        <taxon>Pseudonocardia</taxon>
    </lineage>
</organism>
<reference evidence="1 2" key="1">
    <citation type="submission" date="2024-03" db="EMBL/GenBank/DDBJ databases">
        <title>Draft genome sequence of Pseudonocardia carboxydivorans JCM 14827.</title>
        <authorList>
            <person name="Duangmal K."/>
        </authorList>
    </citation>
    <scope>NUCLEOTIDE SEQUENCE [LARGE SCALE GENOMIC DNA]</scope>
    <source>
        <strain evidence="1 2">JCM 14827</strain>
    </source>
</reference>
<dbReference type="Pfam" id="PF21863">
    <property type="entry name" value="HTH_67"/>
    <property type="match status" value="1"/>
</dbReference>
<dbReference type="NCBIfam" id="NF047719">
    <property type="entry name" value="SCO6745_fam_HTH"/>
    <property type="match status" value="1"/>
</dbReference>
<accession>A0ABU9AM34</accession>
<dbReference type="Proteomes" id="UP001367513">
    <property type="component" value="Unassembled WGS sequence"/>
</dbReference>
<evidence type="ECO:0000313" key="2">
    <source>
        <dbReference type="Proteomes" id="UP001367513"/>
    </source>
</evidence>
<name>A0ABU9AM34_PSEA5</name>
<dbReference type="RefSeq" id="WP_251784809.1">
    <property type="nucleotide sequence ID" value="NZ_BAAAOD010000004.1"/>
</dbReference>
<evidence type="ECO:0008006" key="3">
    <source>
        <dbReference type="Google" id="ProtNLM"/>
    </source>
</evidence>
<sequence>MDHAEAVRVFFAAAPEGIEVPGAVTGGAPARRLRDALEPVAMHDVWSSRVGDAVGARGLDFFTAYVGGRGGPFGGRAPGALVAAAFAVFEPGFVGSTWEDALRLVDVEELQQLRDAETAASLRAVLGEETDAGRVAEVAGILERAVDAVSGAGRPLFSALRARPRPQDPAGRLWRAADLVREHRGDGHVAASVAAGLDPVRMGVLAELWVGYPLGEYSGTRAWPQDMADAGARRLAEEGLTTSAGPDAALTDDGRRFRDRVEAATDASQDDLVAALGDDLDGVTADLDRWSQACIDAGQFPPDLRKRAAG</sequence>
<evidence type="ECO:0000313" key="1">
    <source>
        <dbReference type="EMBL" id="MEK6466784.1"/>
    </source>
</evidence>
<dbReference type="InterPro" id="IPR054058">
    <property type="entry name" value="HTH_67"/>
</dbReference>
<comment type="caution">
    <text evidence="1">The sequence shown here is derived from an EMBL/GenBank/DDBJ whole genome shotgun (WGS) entry which is preliminary data.</text>
</comment>
<proteinExistence type="predicted"/>